<dbReference type="Gene3D" id="3.40.30.10">
    <property type="entry name" value="Glutaredoxin"/>
    <property type="match status" value="1"/>
</dbReference>
<dbReference type="InterPro" id="IPR036249">
    <property type="entry name" value="Thioredoxin-like_sf"/>
</dbReference>
<protein>
    <submittedName>
        <fullName evidence="1">TlpA family protein disulfide reductase</fullName>
    </submittedName>
</protein>
<dbReference type="EMBL" id="JBHSPH010000003">
    <property type="protein sequence ID" value="MFC5863060.1"/>
    <property type="molecule type" value="Genomic_DNA"/>
</dbReference>
<sequence>MLNPAIDSFGISPDEDSWGPAAKSLGVTSLPALYVLDRSGELRIIHLGFDSSEQLSKSLSRRIDKLL</sequence>
<accession>A0ABW1EG06</accession>
<keyword evidence="2" id="KW-1185">Reference proteome</keyword>
<gene>
    <name evidence="1" type="ORF">ACFPT7_12210</name>
</gene>
<dbReference type="Proteomes" id="UP001596091">
    <property type="component" value="Unassembled WGS sequence"/>
</dbReference>
<dbReference type="RefSeq" id="WP_263339401.1">
    <property type="nucleotide sequence ID" value="NZ_JAGSYH010000005.1"/>
</dbReference>
<comment type="caution">
    <text evidence="1">The sequence shown here is derived from an EMBL/GenBank/DDBJ whole genome shotgun (WGS) entry which is preliminary data.</text>
</comment>
<dbReference type="SUPFAM" id="SSF52833">
    <property type="entry name" value="Thioredoxin-like"/>
    <property type="match status" value="1"/>
</dbReference>
<organism evidence="1 2">
    <name type="scientific">Acidicapsa dinghuensis</name>
    <dbReference type="NCBI Taxonomy" id="2218256"/>
    <lineage>
        <taxon>Bacteria</taxon>
        <taxon>Pseudomonadati</taxon>
        <taxon>Acidobacteriota</taxon>
        <taxon>Terriglobia</taxon>
        <taxon>Terriglobales</taxon>
        <taxon>Acidobacteriaceae</taxon>
        <taxon>Acidicapsa</taxon>
    </lineage>
</organism>
<evidence type="ECO:0000313" key="1">
    <source>
        <dbReference type="EMBL" id="MFC5863060.1"/>
    </source>
</evidence>
<proteinExistence type="predicted"/>
<name>A0ABW1EG06_9BACT</name>
<reference evidence="2" key="1">
    <citation type="journal article" date="2019" name="Int. J. Syst. Evol. Microbiol.">
        <title>The Global Catalogue of Microorganisms (GCM) 10K type strain sequencing project: providing services to taxonomists for standard genome sequencing and annotation.</title>
        <authorList>
            <consortium name="The Broad Institute Genomics Platform"/>
            <consortium name="The Broad Institute Genome Sequencing Center for Infectious Disease"/>
            <person name="Wu L."/>
            <person name="Ma J."/>
        </authorList>
    </citation>
    <scope>NUCLEOTIDE SEQUENCE [LARGE SCALE GENOMIC DNA]</scope>
    <source>
        <strain evidence="2">JCM 4087</strain>
    </source>
</reference>
<evidence type="ECO:0000313" key="2">
    <source>
        <dbReference type="Proteomes" id="UP001596091"/>
    </source>
</evidence>